<evidence type="ECO:0000256" key="5">
    <source>
        <dbReference type="ARBA" id="ARBA00022737"/>
    </source>
</evidence>
<feature type="compositionally biased region" description="Basic residues" evidence="15">
    <location>
        <begin position="296"/>
        <end position="305"/>
    </location>
</feature>
<name>A0A4W5N275_9TELE</name>
<organism evidence="17 18">
    <name type="scientific">Hucho hucho</name>
    <name type="common">huchen</name>
    <dbReference type="NCBI Taxonomy" id="62062"/>
    <lineage>
        <taxon>Eukaryota</taxon>
        <taxon>Metazoa</taxon>
        <taxon>Chordata</taxon>
        <taxon>Craniata</taxon>
        <taxon>Vertebrata</taxon>
        <taxon>Euteleostomi</taxon>
        <taxon>Actinopterygii</taxon>
        <taxon>Neopterygii</taxon>
        <taxon>Teleostei</taxon>
        <taxon>Protacanthopterygii</taxon>
        <taxon>Salmoniformes</taxon>
        <taxon>Salmonidae</taxon>
        <taxon>Salmoninae</taxon>
        <taxon>Hucho</taxon>
    </lineage>
</organism>
<keyword evidence="9" id="KW-0805">Transcription regulation</keyword>
<evidence type="ECO:0000256" key="4">
    <source>
        <dbReference type="ARBA" id="ARBA00022723"/>
    </source>
</evidence>
<dbReference type="CDD" id="cd21583">
    <property type="entry name" value="KLF2_N"/>
    <property type="match status" value="1"/>
</dbReference>
<dbReference type="GeneTree" id="ENSGT00940000164495"/>
<dbReference type="Ensembl" id="ENSHHUT00000046465.1">
    <property type="protein sequence ID" value="ENSHHUP00000044807.1"/>
    <property type="gene ID" value="ENSHHUG00000027390.1"/>
</dbReference>
<keyword evidence="5" id="KW-0677">Repeat</keyword>
<evidence type="ECO:0000313" key="18">
    <source>
        <dbReference type="Proteomes" id="UP000314982"/>
    </source>
</evidence>
<protein>
    <submittedName>
        <fullName evidence="17">Kruppel like factor 2a</fullName>
    </submittedName>
</protein>
<feature type="region of interest" description="Disordered" evidence="15">
    <location>
        <begin position="282"/>
        <end position="305"/>
    </location>
</feature>
<dbReference type="STRING" id="62062.ENSHHUP00000044807"/>
<reference evidence="18" key="1">
    <citation type="submission" date="2018-06" db="EMBL/GenBank/DDBJ databases">
        <title>Genome assembly of Danube salmon.</title>
        <authorList>
            <person name="Macqueen D.J."/>
            <person name="Gundappa M.K."/>
        </authorList>
    </citation>
    <scope>NUCLEOTIDE SEQUENCE [LARGE SCALE GENOMIC DNA]</scope>
</reference>
<dbReference type="GO" id="GO:0000978">
    <property type="term" value="F:RNA polymerase II cis-regulatory region sequence-specific DNA binding"/>
    <property type="evidence" value="ECO:0007669"/>
    <property type="project" value="TreeGrafter"/>
</dbReference>
<dbReference type="Gene3D" id="3.30.160.60">
    <property type="entry name" value="Classic Zinc Finger"/>
    <property type="match status" value="3"/>
</dbReference>
<evidence type="ECO:0000256" key="7">
    <source>
        <dbReference type="ARBA" id="ARBA00022833"/>
    </source>
</evidence>
<dbReference type="GO" id="GO:0008270">
    <property type="term" value="F:zinc ion binding"/>
    <property type="evidence" value="ECO:0007669"/>
    <property type="project" value="UniProtKB-KW"/>
</dbReference>
<dbReference type="GO" id="GO:0005634">
    <property type="term" value="C:nucleus"/>
    <property type="evidence" value="ECO:0007669"/>
    <property type="project" value="UniProtKB-SubCell"/>
</dbReference>
<evidence type="ECO:0000256" key="9">
    <source>
        <dbReference type="ARBA" id="ARBA00023015"/>
    </source>
</evidence>
<evidence type="ECO:0000259" key="16">
    <source>
        <dbReference type="PROSITE" id="PS50157"/>
    </source>
</evidence>
<dbReference type="InterPro" id="IPR036236">
    <property type="entry name" value="Znf_C2H2_sf"/>
</dbReference>
<feature type="domain" description="C2H2-type" evidence="16">
    <location>
        <begin position="340"/>
        <end position="369"/>
    </location>
</feature>
<evidence type="ECO:0000256" key="15">
    <source>
        <dbReference type="SAM" id="MobiDB-lite"/>
    </source>
</evidence>
<dbReference type="SUPFAM" id="SSF57667">
    <property type="entry name" value="beta-beta-alpha zinc fingers"/>
    <property type="match status" value="2"/>
</dbReference>
<keyword evidence="6 14" id="KW-0863">Zinc-finger</keyword>
<keyword evidence="3" id="KW-0597">Phosphoprotein</keyword>
<dbReference type="PROSITE" id="PS50157">
    <property type="entry name" value="ZINC_FINGER_C2H2_2"/>
    <property type="match status" value="3"/>
</dbReference>
<dbReference type="GO" id="GO:0000981">
    <property type="term" value="F:DNA-binding transcription factor activity, RNA polymerase II-specific"/>
    <property type="evidence" value="ECO:0007669"/>
    <property type="project" value="TreeGrafter"/>
</dbReference>
<dbReference type="SMART" id="SM00355">
    <property type="entry name" value="ZnF_C2H2"/>
    <property type="match status" value="3"/>
</dbReference>
<keyword evidence="4" id="KW-0479">Metal-binding</keyword>
<evidence type="ECO:0000256" key="11">
    <source>
        <dbReference type="ARBA" id="ARBA00023159"/>
    </source>
</evidence>
<dbReference type="InterPro" id="IPR013087">
    <property type="entry name" value="Znf_C2H2_type"/>
</dbReference>
<comment type="subcellular location">
    <subcellularLocation>
        <location evidence="1">Nucleus</location>
    </subcellularLocation>
</comment>
<keyword evidence="18" id="KW-1185">Reference proteome</keyword>
<feature type="domain" description="C2H2-type" evidence="16">
    <location>
        <begin position="370"/>
        <end position="393"/>
    </location>
</feature>
<dbReference type="Pfam" id="PF00096">
    <property type="entry name" value="zf-C2H2"/>
    <property type="match status" value="3"/>
</dbReference>
<dbReference type="AlphaFoldDB" id="A0A4W5N275"/>
<dbReference type="PANTHER" id="PTHR23235:SF154">
    <property type="entry name" value="KRUEPPEL-LIKE FACTOR 2"/>
    <property type="match status" value="1"/>
</dbReference>
<dbReference type="FunFam" id="3.30.160.60:FF:000446">
    <property type="entry name" value="Zinc finger protein"/>
    <property type="match status" value="1"/>
</dbReference>
<proteinExistence type="inferred from homology"/>
<dbReference type="PROSITE" id="PS00028">
    <property type="entry name" value="ZINC_FINGER_C2H2_1"/>
    <property type="match status" value="3"/>
</dbReference>
<keyword evidence="11" id="KW-0010">Activator</keyword>
<dbReference type="FunFam" id="3.30.160.60:FF:000018">
    <property type="entry name" value="Krueppel-like factor 15"/>
    <property type="match status" value="1"/>
</dbReference>
<reference evidence="17" key="3">
    <citation type="submission" date="2025-09" db="UniProtKB">
        <authorList>
            <consortium name="Ensembl"/>
        </authorList>
    </citation>
    <scope>IDENTIFICATION</scope>
</reference>
<evidence type="ECO:0000256" key="1">
    <source>
        <dbReference type="ARBA" id="ARBA00004123"/>
    </source>
</evidence>
<keyword evidence="13" id="KW-0539">Nucleus</keyword>
<reference evidence="17" key="2">
    <citation type="submission" date="2025-08" db="UniProtKB">
        <authorList>
            <consortium name="Ensembl"/>
        </authorList>
    </citation>
    <scope>IDENTIFICATION</scope>
</reference>
<evidence type="ECO:0000256" key="12">
    <source>
        <dbReference type="ARBA" id="ARBA00023163"/>
    </source>
</evidence>
<feature type="domain" description="C2H2-type" evidence="16">
    <location>
        <begin position="310"/>
        <end position="339"/>
    </location>
</feature>
<evidence type="ECO:0000256" key="8">
    <source>
        <dbReference type="ARBA" id="ARBA00022843"/>
    </source>
</evidence>
<evidence type="ECO:0000256" key="14">
    <source>
        <dbReference type="PROSITE-ProRule" id="PRU00042"/>
    </source>
</evidence>
<comment type="similarity">
    <text evidence="2">Belongs to the krueppel C2H2-type zinc-finger protein family.</text>
</comment>
<evidence type="ECO:0000313" key="17">
    <source>
        <dbReference type="Ensembl" id="ENSHHUP00000044807.1"/>
    </source>
</evidence>
<dbReference type="FunFam" id="3.30.160.60:FF:000237">
    <property type="entry name" value="Krueppel-like factor 2"/>
    <property type="match status" value="1"/>
</dbReference>
<accession>A0A4W5N275</accession>
<evidence type="ECO:0000256" key="13">
    <source>
        <dbReference type="ARBA" id="ARBA00023242"/>
    </source>
</evidence>
<sequence>MEMALTGTILPSIATFANQKEKCWENRWKGEMDRSVHSSCAVAESMDNCMGRKDEEELDKFLDLEFILSNTTGTDNTPSSGTGGEYRLGEQNNMYHSGMQSIYSVPEMSSPPPPYNSLMAELLRTELDSSFCHQLSGNSIHGRFLVSSSAFPNQDFVDNIKVEPSMDSYGPLMGMVPQSCPKIKQEGNVSCMMSFEQPRLANSPQAAGNMTPPLSPDDLMSSECQPQMCHSMTFPQSYRSTAGYPHSHPPPQMQLPYQSAHQFGMYEDGMGMQPTNQRVLLTPPSSPLEMMDSKPKRGRRSWPRKRTASHTCTFAGCGKTYTKSSHLKAHHRTHTGEKPYHCSWEGCGWKFARSDELTRHFRKHTGHRPFQCHLCERAFSRSDHLALHMKRHM</sequence>
<dbReference type="Proteomes" id="UP000314982">
    <property type="component" value="Unassembled WGS sequence"/>
</dbReference>
<dbReference type="PANTHER" id="PTHR23235">
    <property type="entry name" value="KRUEPPEL-LIKE TRANSCRIPTION FACTOR"/>
    <property type="match status" value="1"/>
</dbReference>
<keyword evidence="10" id="KW-0238">DNA-binding</keyword>
<dbReference type="GO" id="GO:0045893">
    <property type="term" value="P:positive regulation of DNA-templated transcription"/>
    <property type="evidence" value="ECO:0007669"/>
    <property type="project" value="UniProtKB-ARBA"/>
</dbReference>
<evidence type="ECO:0000256" key="3">
    <source>
        <dbReference type="ARBA" id="ARBA00022553"/>
    </source>
</evidence>
<evidence type="ECO:0000256" key="10">
    <source>
        <dbReference type="ARBA" id="ARBA00023125"/>
    </source>
</evidence>
<keyword evidence="7" id="KW-0862">Zinc</keyword>
<keyword evidence="12" id="KW-0804">Transcription</keyword>
<evidence type="ECO:0000256" key="2">
    <source>
        <dbReference type="ARBA" id="ARBA00006991"/>
    </source>
</evidence>
<evidence type="ECO:0000256" key="6">
    <source>
        <dbReference type="ARBA" id="ARBA00022771"/>
    </source>
</evidence>
<keyword evidence="8" id="KW-0832">Ubl conjugation</keyword>